<dbReference type="RefSeq" id="WP_285662454.1">
    <property type="nucleotide sequence ID" value="NZ_BSTX01000001.1"/>
</dbReference>
<protein>
    <recommendedName>
        <fullName evidence="3">DUF6458 domain-containing protein</fullName>
    </recommendedName>
</protein>
<keyword evidence="5" id="KW-1185">Reference proteome</keyword>
<evidence type="ECO:0000256" key="2">
    <source>
        <dbReference type="SAM" id="Phobius"/>
    </source>
</evidence>
<keyword evidence="2" id="KW-0472">Membrane</keyword>
<evidence type="ECO:0000313" key="4">
    <source>
        <dbReference type="EMBL" id="GLZ77335.1"/>
    </source>
</evidence>
<evidence type="ECO:0000256" key="1">
    <source>
        <dbReference type="SAM" id="MobiDB-lite"/>
    </source>
</evidence>
<feature type="compositionally biased region" description="Basic and acidic residues" evidence="1">
    <location>
        <begin position="63"/>
        <end position="93"/>
    </location>
</feature>
<keyword evidence="2" id="KW-1133">Transmembrane helix</keyword>
<dbReference type="EMBL" id="BSTX01000001">
    <property type="protein sequence ID" value="GLZ77335.1"/>
    <property type="molecule type" value="Genomic_DNA"/>
</dbReference>
<comment type="caution">
    <text evidence="4">The sequence shown here is derived from an EMBL/GenBank/DDBJ whole genome shotgun (WGS) entry which is preliminary data.</text>
</comment>
<sequence>MGIGGSIFLLVLGAILTFAVKSSPDWISLQTTGVILMIAGAAGIVLTLTFWKSKKAAESATVEEIRRTNAARRDARRGEPQKAAPEPRKPQQD</sequence>
<dbReference type="Pfam" id="PF20059">
    <property type="entry name" value="DUF6458"/>
    <property type="match status" value="1"/>
</dbReference>
<organism evidence="4 5">
    <name type="scientific">Actinorhabdospora filicis</name>
    <dbReference type="NCBI Taxonomy" id="1785913"/>
    <lineage>
        <taxon>Bacteria</taxon>
        <taxon>Bacillati</taxon>
        <taxon>Actinomycetota</taxon>
        <taxon>Actinomycetes</taxon>
        <taxon>Micromonosporales</taxon>
        <taxon>Micromonosporaceae</taxon>
        <taxon>Actinorhabdospora</taxon>
    </lineage>
</organism>
<accession>A0A9W6SHQ3</accession>
<name>A0A9W6SHQ3_9ACTN</name>
<feature type="region of interest" description="Disordered" evidence="1">
    <location>
        <begin position="62"/>
        <end position="93"/>
    </location>
</feature>
<dbReference type="InterPro" id="IPR045597">
    <property type="entry name" value="DUF6458"/>
</dbReference>
<keyword evidence="2" id="KW-0812">Transmembrane</keyword>
<reference evidence="4" key="1">
    <citation type="submission" date="2023-03" db="EMBL/GenBank/DDBJ databases">
        <title>Actinorhabdospora filicis NBRC 111898.</title>
        <authorList>
            <person name="Ichikawa N."/>
            <person name="Sato H."/>
            <person name="Tonouchi N."/>
        </authorList>
    </citation>
    <scope>NUCLEOTIDE SEQUENCE</scope>
    <source>
        <strain evidence="4">NBRC 111898</strain>
    </source>
</reference>
<feature type="transmembrane region" description="Helical" evidence="2">
    <location>
        <begin position="32"/>
        <end position="51"/>
    </location>
</feature>
<dbReference type="Proteomes" id="UP001165079">
    <property type="component" value="Unassembled WGS sequence"/>
</dbReference>
<evidence type="ECO:0000313" key="5">
    <source>
        <dbReference type="Proteomes" id="UP001165079"/>
    </source>
</evidence>
<feature type="domain" description="DUF6458" evidence="3">
    <location>
        <begin position="1"/>
        <end position="72"/>
    </location>
</feature>
<proteinExistence type="predicted"/>
<evidence type="ECO:0000259" key="3">
    <source>
        <dbReference type="Pfam" id="PF20059"/>
    </source>
</evidence>
<dbReference type="AlphaFoldDB" id="A0A9W6SHQ3"/>
<gene>
    <name evidence="4" type="ORF">Afil01_21420</name>
</gene>